<sequence>MVDTAKPSTDAPVSAPARRGVNPVVPALAVAAAVGVAVWVLNLGGGVITEPVLGLPPRDTTVTWLVPMLKLAGQLLSAGVVGCLAAAAFFVDGEDGRIRSTAWRWLKTGGWLAVLWAVVALVQAPATLADVFASGMETATPEAVWSYLSDTEDGFALALTAVLALVAGVVALNTLTVNSAAWATVIAIAAALPQVFTGHSASSGNHQIAVDSMILHVLGALLWTGGLLALLLARRTAAPAVRRYSRVALVAFVLVGASGVVNAATRLTGLGDLLGTPYGREVLAKSAALVVLGGFGLWHRRATIPRVDAGETRAFRRLAAVELVVMGATFGLAVALSRTPFPVPEADETAAQSLLGFPMPGPLTVRSLLLDWYPQVLICTAAVAGIGLYLLGVRRLVARGDRWPVTRVLVWIGGWGLAVFVTSSGMGRYSMVMFSVHMVQHMTLNMLIPIMLVLGAPLTLALRALRPARPRGPREWLLAILHSRFVRFVSHPLIALALYIFSLYLMYFTSLFEWAMRSHAGHMLMVGHFLAAGGLFFWVIIGPDPAPRRPPYPARVLMFFIAVVFHTIFGLTIMQSTEVIAADWFQALGRDWGASSLEDQRTGGGIAWAFGEIPSVVVLAALVWQWSRSEEREGRRLDRLAARAAETGRPEDDPHERYNAYLAKLAEADRKAGLRE</sequence>
<feature type="transmembrane region" description="Helical" evidence="6">
    <location>
        <begin position="111"/>
        <end position="134"/>
    </location>
</feature>
<dbReference type="AlphaFoldDB" id="A0A562V1Q3"/>
<name>A0A562V1Q3_9ACTN</name>
<dbReference type="PANTHER" id="PTHR34820">
    <property type="entry name" value="INNER MEMBRANE PROTEIN YEBZ"/>
    <property type="match status" value="1"/>
</dbReference>
<dbReference type="Pfam" id="PF05425">
    <property type="entry name" value="CopD"/>
    <property type="match status" value="1"/>
</dbReference>
<protein>
    <submittedName>
        <fullName evidence="8">Putative copper resistance protein D</fullName>
    </submittedName>
</protein>
<accession>A0A562V1Q3</accession>
<feature type="transmembrane region" description="Helical" evidence="6">
    <location>
        <begin position="68"/>
        <end position="91"/>
    </location>
</feature>
<dbReference type="GO" id="GO:0005886">
    <property type="term" value="C:plasma membrane"/>
    <property type="evidence" value="ECO:0007669"/>
    <property type="project" value="UniProtKB-SubCell"/>
</dbReference>
<dbReference type="InterPro" id="IPR019108">
    <property type="entry name" value="Caa3_assmbl_CtaG-rel"/>
</dbReference>
<dbReference type="OrthoDB" id="5241646at2"/>
<feature type="transmembrane region" description="Helical" evidence="6">
    <location>
        <begin position="213"/>
        <end position="232"/>
    </location>
</feature>
<evidence type="ECO:0000256" key="5">
    <source>
        <dbReference type="ARBA" id="ARBA00023136"/>
    </source>
</evidence>
<dbReference type="InterPro" id="IPR032694">
    <property type="entry name" value="CopC/D"/>
</dbReference>
<evidence type="ECO:0000259" key="7">
    <source>
        <dbReference type="Pfam" id="PF05425"/>
    </source>
</evidence>
<keyword evidence="2" id="KW-1003">Cell membrane</keyword>
<evidence type="ECO:0000256" key="6">
    <source>
        <dbReference type="SAM" id="Phobius"/>
    </source>
</evidence>
<evidence type="ECO:0000256" key="3">
    <source>
        <dbReference type="ARBA" id="ARBA00022692"/>
    </source>
</evidence>
<feature type="transmembrane region" description="Helical" evidence="6">
    <location>
        <begin position="154"/>
        <end position="173"/>
    </location>
</feature>
<evidence type="ECO:0000256" key="1">
    <source>
        <dbReference type="ARBA" id="ARBA00004651"/>
    </source>
</evidence>
<evidence type="ECO:0000256" key="4">
    <source>
        <dbReference type="ARBA" id="ARBA00022989"/>
    </source>
</evidence>
<feature type="transmembrane region" description="Helical" evidence="6">
    <location>
        <begin position="282"/>
        <end position="298"/>
    </location>
</feature>
<feature type="transmembrane region" description="Helical" evidence="6">
    <location>
        <begin position="606"/>
        <end position="626"/>
    </location>
</feature>
<keyword evidence="9" id="KW-1185">Reference proteome</keyword>
<feature type="transmembrane region" description="Helical" evidence="6">
    <location>
        <begin position="318"/>
        <end position="336"/>
    </location>
</feature>
<feature type="transmembrane region" description="Helical" evidence="6">
    <location>
        <begin position="552"/>
        <end position="574"/>
    </location>
</feature>
<dbReference type="EMBL" id="VLLL01000006">
    <property type="protein sequence ID" value="TWJ11781.1"/>
    <property type="molecule type" value="Genomic_DNA"/>
</dbReference>
<feature type="transmembrane region" description="Helical" evidence="6">
    <location>
        <begin position="244"/>
        <end position="262"/>
    </location>
</feature>
<comment type="caution">
    <text evidence="8">The sequence shown here is derived from an EMBL/GenBank/DDBJ whole genome shotgun (WGS) entry which is preliminary data.</text>
</comment>
<proteinExistence type="predicted"/>
<feature type="transmembrane region" description="Helical" evidence="6">
    <location>
        <begin position="24"/>
        <end position="48"/>
    </location>
</feature>
<dbReference type="Proteomes" id="UP000321617">
    <property type="component" value="Unassembled WGS sequence"/>
</dbReference>
<comment type="subcellular location">
    <subcellularLocation>
        <location evidence="1">Cell membrane</location>
        <topology evidence="1">Multi-pass membrane protein</topology>
    </subcellularLocation>
</comment>
<feature type="transmembrane region" description="Helical" evidence="6">
    <location>
        <begin position="446"/>
        <end position="465"/>
    </location>
</feature>
<dbReference type="GO" id="GO:0006825">
    <property type="term" value="P:copper ion transport"/>
    <property type="evidence" value="ECO:0007669"/>
    <property type="project" value="InterPro"/>
</dbReference>
<evidence type="ECO:0000256" key="2">
    <source>
        <dbReference type="ARBA" id="ARBA00022475"/>
    </source>
</evidence>
<evidence type="ECO:0000313" key="8">
    <source>
        <dbReference type="EMBL" id="TWJ11781.1"/>
    </source>
</evidence>
<feature type="transmembrane region" description="Helical" evidence="6">
    <location>
        <begin position="372"/>
        <end position="393"/>
    </location>
</feature>
<feature type="transmembrane region" description="Helical" evidence="6">
    <location>
        <begin position="180"/>
        <end position="201"/>
    </location>
</feature>
<organism evidence="8 9">
    <name type="scientific">Stackebrandtia albiflava</name>
    <dbReference type="NCBI Taxonomy" id="406432"/>
    <lineage>
        <taxon>Bacteria</taxon>
        <taxon>Bacillati</taxon>
        <taxon>Actinomycetota</taxon>
        <taxon>Actinomycetes</taxon>
        <taxon>Glycomycetales</taxon>
        <taxon>Glycomycetaceae</taxon>
        <taxon>Stackebrandtia</taxon>
    </lineage>
</organism>
<feature type="domain" description="Copper resistance protein D" evidence="7">
    <location>
        <begin position="239"/>
        <end position="336"/>
    </location>
</feature>
<feature type="transmembrane region" description="Helical" evidence="6">
    <location>
        <begin position="405"/>
        <end position="426"/>
    </location>
</feature>
<dbReference type="RefSeq" id="WP_147138381.1">
    <property type="nucleotide sequence ID" value="NZ_BAABIJ010000002.1"/>
</dbReference>
<feature type="transmembrane region" description="Helical" evidence="6">
    <location>
        <begin position="485"/>
        <end position="508"/>
    </location>
</feature>
<feature type="transmembrane region" description="Helical" evidence="6">
    <location>
        <begin position="520"/>
        <end position="540"/>
    </location>
</feature>
<dbReference type="Pfam" id="PF09678">
    <property type="entry name" value="Caa3_CtaG"/>
    <property type="match status" value="1"/>
</dbReference>
<evidence type="ECO:0000313" key="9">
    <source>
        <dbReference type="Proteomes" id="UP000321617"/>
    </source>
</evidence>
<dbReference type="InterPro" id="IPR008457">
    <property type="entry name" value="Cu-R_CopD_dom"/>
</dbReference>
<reference evidence="8 9" key="1">
    <citation type="journal article" date="2013" name="Stand. Genomic Sci.">
        <title>Genomic Encyclopedia of Type Strains, Phase I: The one thousand microbial genomes (KMG-I) project.</title>
        <authorList>
            <person name="Kyrpides N.C."/>
            <person name="Woyke T."/>
            <person name="Eisen J.A."/>
            <person name="Garrity G."/>
            <person name="Lilburn T.G."/>
            <person name="Beck B.J."/>
            <person name="Whitman W.B."/>
            <person name="Hugenholtz P."/>
            <person name="Klenk H.P."/>
        </authorList>
    </citation>
    <scope>NUCLEOTIDE SEQUENCE [LARGE SCALE GENOMIC DNA]</scope>
    <source>
        <strain evidence="8 9">DSM 45044</strain>
    </source>
</reference>
<dbReference type="PANTHER" id="PTHR34820:SF4">
    <property type="entry name" value="INNER MEMBRANE PROTEIN YEBZ"/>
    <property type="match status" value="1"/>
</dbReference>
<gene>
    <name evidence="8" type="ORF">LX16_2516</name>
</gene>
<keyword evidence="5 6" id="KW-0472">Membrane</keyword>
<keyword evidence="3 6" id="KW-0812">Transmembrane</keyword>
<keyword evidence="4 6" id="KW-1133">Transmembrane helix</keyword>